<evidence type="ECO:0000313" key="1">
    <source>
        <dbReference type="EMBL" id="KAK4272481.1"/>
    </source>
</evidence>
<proteinExistence type="predicted"/>
<sequence>MKSYEAEQNVLTPLGKMRGYETLSDDKEHVICPKPRRASVLSQMFVRPFRYHLSQQGEGYDSKGGADILDIIFEESYGEEPRNLDASLPPYFVGSPPVRSGNPLIQDSQFVYEKKASAFLSSSSSASSDFFVSTQRRIC</sequence>
<gene>
    <name evidence="1" type="ORF">QN277_021035</name>
</gene>
<accession>A0AAE1JL16</accession>
<dbReference type="PANTHER" id="PTHR33384">
    <property type="entry name" value="EXPRESSED PROTEIN"/>
    <property type="match status" value="1"/>
</dbReference>
<keyword evidence="2" id="KW-1185">Reference proteome</keyword>
<reference evidence="1" key="1">
    <citation type="submission" date="2023-10" db="EMBL/GenBank/DDBJ databases">
        <title>Chromosome-level genome of the transformable northern wattle, Acacia crassicarpa.</title>
        <authorList>
            <person name="Massaro I."/>
            <person name="Sinha N.R."/>
            <person name="Poethig S."/>
            <person name="Leichty A.R."/>
        </authorList>
    </citation>
    <scope>NUCLEOTIDE SEQUENCE</scope>
    <source>
        <strain evidence="1">Acra3RX</strain>
        <tissue evidence="1">Leaf</tissue>
    </source>
</reference>
<dbReference type="EMBL" id="JAWXYG010000005">
    <property type="protein sequence ID" value="KAK4272481.1"/>
    <property type="molecule type" value="Genomic_DNA"/>
</dbReference>
<dbReference type="PANTHER" id="PTHR33384:SF52">
    <property type="entry name" value="DUF3741 DOMAIN-CONTAINING PROTEIN"/>
    <property type="match status" value="1"/>
</dbReference>
<protein>
    <submittedName>
        <fullName evidence="1">Uncharacterized protein</fullName>
    </submittedName>
</protein>
<dbReference type="Proteomes" id="UP001293593">
    <property type="component" value="Unassembled WGS sequence"/>
</dbReference>
<comment type="caution">
    <text evidence="1">The sequence shown here is derived from an EMBL/GenBank/DDBJ whole genome shotgun (WGS) entry which is preliminary data.</text>
</comment>
<dbReference type="AlphaFoldDB" id="A0AAE1JL16"/>
<organism evidence="1 2">
    <name type="scientific">Acacia crassicarpa</name>
    <name type="common">northern wattle</name>
    <dbReference type="NCBI Taxonomy" id="499986"/>
    <lineage>
        <taxon>Eukaryota</taxon>
        <taxon>Viridiplantae</taxon>
        <taxon>Streptophyta</taxon>
        <taxon>Embryophyta</taxon>
        <taxon>Tracheophyta</taxon>
        <taxon>Spermatophyta</taxon>
        <taxon>Magnoliopsida</taxon>
        <taxon>eudicotyledons</taxon>
        <taxon>Gunneridae</taxon>
        <taxon>Pentapetalae</taxon>
        <taxon>rosids</taxon>
        <taxon>fabids</taxon>
        <taxon>Fabales</taxon>
        <taxon>Fabaceae</taxon>
        <taxon>Caesalpinioideae</taxon>
        <taxon>mimosoid clade</taxon>
        <taxon>Acacieae</taxon>
        <taxon>Acacia</taxon>
    </lineage>
</organism>
<evidence type="ECO:0000313" key="2">
    <source>
        <dbReference type="Proteomes" id="UP001293593"/>
    </source>
</evidence>
<name>A0AAE1JL16_9FABA</name>